<gene>
    <name evidence="3" type="ORF">PIBRA_LOCUS3328</name>
</gene>
<evidence type="ECO:0000256" key="1">
    <source>
        <dbReference type="SAM" id="SignalP"/>
    </source>
</evidence>
<dbReference type="Gene3D" id="3.10.100.10">
    <property type="entry name" value="Mannose-Binding Protein A, subunit A"/>
    <property type="match status" value="1"/>
</dbReference>
<dbReference type="Pfam" id="PF00059">
    <property type="entry name" value="Lectin_C"/>
    <property type="match status" value="1"/>
</dbReference>
<dbReference type="PANTHER" id="PTHR45784">
    <property type="entry name" value="C-TYPE LECTIN DOMAIN FAMILY 20 MEMBER A-RELATED"/>
    <property type="match status" value="1"/>
</dbReference>
<dbReference type="PROSITE" id="PS50041">
    <property type="entry name" value="C_TYPE_LECTIN_2"/>
    <property type="match status" value="1"/>
</dbReference>
<keyword evidence="1" id="KW-0732">Signal</keyword>
<reference evidence="3" key="1">
    <citation type="submission" date="2022-05" db="EMBL/GenBank/DDBJ databases">
        <authorList>
            <person name="Okamura Y."/>
        </authorList>
    </citation>
    <scope>NUCLEOTIDE SEQUENCE</scope>
</reference>
<evidence type="ECO:0000259" key="2">
    <source>
        <dbReference type="PROSITE" id="PS50041"/>
    </source>
</evidence>
<dbReference type="InterPro" id="IPR016186">
    <property type="entry name" value="C-type_lectin-like/link_sf"/>
</dbReference>
<proteinExistence type="predicted"/>
<dbReference type="CDD" id="cd00037">
    <property type="entry name" value="CLECT"/>
    <property type="match status" value="1"/>
</dbReference>
<dbReference type="PANTHER" id="PTHR45784:SF5">
    <property type="entry name" value="C-TYPE LECTIN DOMAIN FAMILY 20 MEMBER A-RELATED"/>
    <property type="match status" value="1"/>
</dbReference>
<dbReference type="Proteomes" id="UP001152562">
    <property type="component" value="Unassembled WGS sequence"/>
</dbReference>
<dbReference type="SUPFAM" id="SSF56436">
    <property type="entry name" value="C-type lectin-like"/>
    <property type="match status" value="1"/>
</dbReference>
<protein>
    <recommendedName>
        <fullName evidence="2">C-type lectin domain-containing protein</fullName>
    </recommendedName>
</protein>
<dbReference type="SMART" id="SM00034">
    <property type="entry name" value="CLECT"/>
    <property type="match status" value="1"/>
</dbReference>
<dbReference type="InterPro" id="IPR016187">
    <property type="entry name" value="CTDL_fold"/>
</dbReference>
<comment type="caution">
    <text evidence="3">The sequence shown here is derived from an EMBL/GenBank/DDBJ whole genome shotgun (WGS) entry which is preliminary data.</text>
</comment>
<sequence>MWTTWLLLALAVTVQGRAVNISNTWVLPEEGFPVFYRYFRDRISWYEADAVCQFHHANLVTVDTTAQYDAVRAYLKELDISSAVWVGLIRSNPDGDFTWTDYRGLSGEGYWSSAPDSRTAPLCAAADPAADYRWDARACGGPSVASFICELPVPQWALGSEGCMLKALPALTVLYLPESAAVQLTTDCGLAGVRRVQCTGNVKREDLLKDLSCSEDVSTTLWNVHFTGNDMETTTGFVFDGDSETDENIMTDQQEVQQSTAKSSTTQTFNFVTQNVLAKQNQQNSMFDKVPDLNIIENNNIYNNLPTGPYKTDFSSTEYANKLEDERHMHHKLLHDELARLGNFESIFNQATDHFVPPLVMAKAKLSNDMNAMSFEEKLAQEHEDYEELSKHSNDMKLINKNNVATTQVPQHKTTHNFIINTQDLIHENKDKEITKKVVPKKYFSKQTKPLDVKRKSLPILNLKVSLDDEINITPTSSITTLNKTVITPKYDVQNKTDNDEKDETSIELTVIIREPSTNLKDIEYNLSNGTDMITKYSHEVFNSSVTYNDLSEHTVVITKPNSTIVGNVEIIQEINSLNDSIVESITSTTDTTHHSFEVFSTSEPYTNDFNHAVIQTTKIDIVSGESMHVVKSKHSHIFDLEKSTSQPIFKDDLEKNNVTTESFLDIHSNITYIDSNTSNVLTNQTNHMYTNNMINSSPVSNVTENNDNINNSSQNNDPLVSEVFVINVTQDEIPNIIINGNITEIIEHPENLDSNIELHLSSNSSEEEIDDFQSPLLSGADDSEIHKPMRTRRIQIVQNRGKKFNPFRILG</sequence>
<feature type="signal peptide" evidence="1">
    <location>
        <begin position="1"/>
        <end position="18"/>
    </location>
</feature>
<evidence type="ECO:0000313" key="3">
    <source>
        <dbReference type="EMBL" id="CAH4013971.1"/>
    </source>
</evidence>
<dbReference type="EMBL" id="CALOZG010000004">
    <property type="protein sequence ID" value="CAH4013971.1"/>
    <property type="molecule type" value="Genomic_DNA"/>
</dbReference>
<feature type="chain" id="PRO_5040124440" description="C-type lectin domain-containing protein" evidence="1">
    <location>
        <begin position="19"/>
        <end position="812"/>
    </location>
</feature>
<evidence type="ECO:0000313" key="4">
    <source>
        <dbReference type="Proteomes" id="UP001152562"/>
    </source>
</evidence>
<feature type="domain" description="C-type lectin" evidence="2">
    <location>
        <begin position="36"/>
        <end position="139"/>
    </location>
</feature>
<dbReference type="AlphaFoldDB" id="A0A9P0TC85"/>
<organism evidence="3 4">
    <name type="scientific">Pieris brassicae</name>
    <name type="common">White butterfly</name>
    <name type="synonym">Large white butterfly</name>
    <dbReference type="NCBI Taxonomy" id="7116"/>
    <lineage>
        <taxon>Eukaryota</taxon>
        <taxon>Metazoa</taxon>
        <taxon>Ecdysozoa</taxon>
        <taxon>Arthropoda</taxon>
        <taxon>Hexapoda</taxon>
        <taxon>Insecta</taxon>
        <taxon>Pterygota</taxon>
        <taxon>Neoptera</taxon>
        <taxon>Endopterygota</taxon>
        <taxon>Lepidoptera</taxon>
        <taxon>Glossata</taxon>
        <taxon>Ditrysia</taxon>
        <taxon>Papilionoidea</taxon>
        <taxon>Pieridae</taxon>
        <taxon>Pierinae</taxon>
        <taxon>Pieris</taxon>
    </lineage>
</organism>
<keyword evidence="4" id="KW-1185">Reference proteome</keyword>
<name>A0A9P0TC85_PIEBR</name>
<accession>A0A9P0TC85</accession>
<dbReference type="InterPro" id="IPR001304">
    <property type="entry name" value="C-type_lectin-like"/>
</dbReference>